<comment type="caution">
    <text evidence="2">The sequence shown here is derived from an EMBL/GenBank/DDBJ whole genome shotgun (WGS) entry which is preliminary data.</text>
</comment>
<gene>
    <name evidence="2" type="ORF">FB473_000547</name>
</gene>
<protein>
    <submittedName>
        <fullName evidence="2">Uncharacterized protein</fullName>
    </submittedName>
</protein>
<organism evidence="2 3">
    <name type="scientific">Brooklawnia cerclae</name>
    <dbReference type="NCBI Taxonomy" id="349934"/>
    <lineage>
        <taxon>Bacteria</taxon>
        <taxon>Bacillati</taxon>
        <taxon>Actinomycetota</taxon>
        <taxon>Actinomycetes</taxon>
        <taxon>Propionibacteriales</taxon>
        <taxon>Propionibacteriaceae</taxon>
        <taxon>Brooklawnia</taxon>
    </lineage>
</organism>
<sequence length="61" mass="6317">MKPRRRPNVAATLWGLLFIAIAALGICHATGVELTTTTLSIIVPLALIGLGAVGLALGRRP</sequence>
<reference evidence="2 3" key="1">
    <citation type="submission" date="2020-02" db="EMBL/GenBank/DDBJ databases">
        <title>Sequencing the genomes of 1000 actinobacteria strains.</title>
        <authorList>
            <person name="Klenk H.-P."/>
        </authorList>
    </citation>
    <scope>NUCLEOTIDE SEQUENCE [LARGE SCALE GENOMIC DNA]</scope>
    <source>
        <strain evidence="2 3">DSM 19609</strain>
    </source>
</reference>
<dbReference type="EMBL" id="JAAMOZ010000001">
    <property type="protein sequence ID" value="NIH55902.1"/>
    <property type="molecule type" value="Genomic_DNA"/>
</dbReference>
<accession>A0ABX0SBY9</accession>
<evidence type="ECO:0000313" key="3">
    <source>
        <dbReference type="Proteomes" id="UP000749311"/>
    </source>
</evidence>
<keyword evidence="1" id="KW-0812">Transmembrane</keyword>
<keyword evidence="1" id="KW-1133">Transmembrane helix</keyword>
<keyword evidence="3" id="KW-1185">Reference proteome</keyword>
<dbReference type="RefSeq" id="WP_167164616.1">
    <property type="nucleotide sequence ID" value="NZ_BAAAOO010000002.1"/>
</dbReference>
<proteinExistence type="predicted"/>
<evidence type="ECO:0000313" key="2">
    <source>
        <dbReference type="EMBL" id="NIH55902.1"/>
    </source>
</evidence>
<evidence type="ECO:0000256" key="1">
    <source>
        <dbReference type="SAM" id="Phobius"/>
    </source>
</evidence>
<name>A0ABX0SBY9_9ACTN</name>
<keyword evidence="1" id="KW-0472">Membrane</keyword>
<dbReference type="Proteomes" id="UP000749311">
    <property type="component" value="Unassembled WGS sequence"/>
</dbReference>
<feature type="transmembrane region" description="Helical" evidence="1">
    <location>
        <begin position="39"/>
        <end position="58"/>
    </location>
</feature>